<feature type="domain" description="Hemerythrin-like" evidence="1">
    <location>
        <begin position="13"/>
        <end position="167"/>
    </location>
</feature>
<dbReference type="Proteomes" id="UP000321638">
    <property type="component" value="Unassembled WGS sequence"/>
</dbReference>
<keyword evidence="3" id="KW-1185">Reference proteome</keyword>
<dbReference type="GO" id="GO:0005886">
    <property type="term" value="C:plasma membrane"/>
    <property type="evidence" value="ECO:0007669"/>
    <property type="project" value="TreeGrafter"/>
</dbReference>
<dbReference type="OrthoDB" id="7349010at2"/>
<sequence>MAPEEAMHKATLTILDEHRSLAAVLHGLRYLARNAVKRGATLDFRLLEAMVAYIEGFPEACHHPKEDAYLFRLLRLHAPDAAPTLDELAAQHRDGKNRLAHLGRALAEYRECVEIPVPVDADALSNSGWGRIRCLTAAAAFLDSVESYATFHWKHMRIEEDVVLPLAEKTFSAADWAEMDAAFSSHQDPLHGAGTNGGDFRALFTRIVNLAPAPIGLGPALDAADGDTTTLELLRSGRFGQDEGAAGRA</sequence>
<evidence type="ECO:0000313" key="3">
    <source>
        <dbReference type="Proteomes" id="UP000321638"/>
    </source>
</evidence>
<dbReference type="PANTHER" id="PTHR39966">
    <property type="entry name" value="BLL2471 PROTEIN-RELATED"/>
    <property type="match status" value="1"/>
</dbReference>
<evidence type="ECO:0000259" key="1">
    <source>
        <dbReference type="Pfam" id="PF01814"/>
    </source>
</evidence>
<comment type="caution">
    <text evidence="2">The sequence shown here is derived from an EMBL/GenBank/DDBJ whole genome shotgun (WGS) entry which is preliminary data.</text>
</comment>
<dbReference type="Pfam" id="PF01814">
    <property type="entry name" value="Hemerythrin"/>
    <property type="match status" value="1"/>
</dbReference>
<protein>
    <submittedName>
        <fullName evidence="2">Hemerythrin domain-containing protein</fullName>
    </submittedName>
</protein>
<accession>A0A5C8PDK9</accession>
<dbReference type="PANTHER" id="PTHR39966:SF1">
    <property type="entry name" value="HEMERYTHRIN-LIKE DOMAIN-CONTAINING PROTEIN"/>
    <property type="match status" value="1"/>
</dbReference>
<name>A0A5C8PDK9_9HYPH</name>
<dbReference type="Gene3D" id="1.20.120.520">
    <property type="entry name" value="nmb1532 protein domain like"/>
    <property type="match status" value="1"/>
</dbReference>
<dbReference type="EMBL" id="VDUZ01000041">
    <property type="protein sequence ID" value="TXL71605.1"/>
    <property type="molecule type" value="Genomic_DNA"/>
</dbReference>
<evidence type="ECO:0000313" key="2">
    <source>
        <dbReference type="EMBL" id="TXL71605.1"/>
    </source>
</evidence>
<organism evidence="2 3">
    <name type="scientific">Vineibacter terrae</name>
    <dbReference type="NCBI Taxonomy" id="2586908"/>
    <lineage>
        <taxon>Bacteria</taxon>
        <taxon>Pseudomonadati</taxon>
        <taxon>Pseudomonadota</taxon>
        <taxon>Alphaproteobacteria</taxon>
        <taxon>Hyphomicrobiales</taxon>
        <taxon>Vineibacter</taxon>
    </lineage>
</organism>
<gene>
    <name evidence="2" type="ORF">FHP25_29140</name>
</gene>
<dbReference type="InterPro" id="IPR012312">
    <property type="entry name" value="Hemerythrin-like"/>
</dbReference>
<reference evidence="2 3" key="1">
    <citation type="submission" date="2019-06" db="EMBL/GenBank/DDBJ databases">
        <title>New taxonomy in bacterial strain CC-CFT640, isolated from vineyard.</title>
        <authorList>
            <person name="Lin S.-Y."/>
            <person name="Tsai C.-F."/>
            <person name="Young C.-C."/>
        </authorList>
    </citation>
    <scope>NUCLEOTIDE SEQUENCE [LARGE SCALE GENOMIC DNA]</scope>
    <source>
        <strain evidence="2 3">CC-CFT640</strain>
    </source>
</reference>
<dbReference type="AlphaFoldDB" id="A0A5C8PDK9"/>
<dbReference type="CDD" id="cd12108">
    <property type="entry name" value="Hr-like"/>
    <property type="match status" value="1"/>
</dbReference>
<proteinExistence type="predicted"/>